<protein>
    <recommendedName>
        <fullName evidence="7">Transmembrane 9 superfamily member</fullName>
    </recommendedName>
</protein>
<feature type="transmembrane region" description="Helical" evidence="7">
    <location>
        <begin position="554"/>
        <end position="576"/>
    </location>
</feature>
<dbReference type="GO" id="GO:0072657">
    <property type="term" value="P:protein localization to membrane"/>
    <property type="evidence" value="ECO:0007669"/>
    <property type="project" value="TreeGrafter"/>
</dbReference>
<keyword evidence="4 7" id="KW-0732">Signal</keyword>
<evidence type="ECO:0000313" key="8">
    <source>
        <dbReference type="EMBL" id="CAD8882933.1"/>
    </source>
</evidence>
<name>A0A7S1FQC2_9STRA</name>
<evidence type="ECO:0000256" key="5">
    <source>
        <dbReference type="ARBA" id="ARBA00022989"/>
    </source>
</evidence>
<dbReference type="AlphaFoldDB" id="A0A7S1FQC2"/>
<evidence type="ECO:0000256" key="4">
    <source>
        <dbReference type="ARBA" id="ARBA00022729"/>
    </source>
</evidence>
<dbReference type="GO" id="GO:0005737">
    <property type="term" value="C:cytoplasm"/>
    <property type="evidence" value="ECO:0007669"/>
    <property type="project" value="UniProtKB-ARBA"/>
</dbReference>
<keyword evidence="3 7" id="KW-0812">Transmembrane</keyword>
<dbReference type="Pfam" id="PF02990">
    <property type="entry name" value="EMP70"/>
    <property type="match status" value="1"/>
</dbReference>
<gene>
    <name evidence="8" type="ORF">CHYS00102_LOCUS10128</name>
</gene>
<sequence>MKSLKFLLIAPIWTFTVQRVAAKKPPKMKTAQILFPGIAAVDYEEKQSMNVFVNLIESTKTQVPYQFYSLPYCKRHAHVKDVRIGASLGSKLQGADVKPAPFDVTLLEDNQCAITCQQVIEPQKQIFLRKLIKAQYRVHLYLDGLPVMMKSDEYDYAVRGYPVGFVGPPDFTGLETEEYFLYNHIRIIISYNKYSDPEDLMTDKYNIVGFNVLPVSIKHEVEGTWKEGDPAGNTLKTCTKDRPAVNSKDTFLMLPSDPKKEDKAMEIIYTHDIIWQESDLQWSERWDIYTVGNPDDEIHYFAIVNSLMIVLFLTAAVGLIVLRTIKKDISAYNEMQSLEEPQEEGGWKLVHGDVFRPPTKFKTLLAVAVGTGAQIGTAIVSAMILAVANILNPRLKGRLLTSIIVLYVLSGSVSGYCSSRLYKFFNGKNWKRNTLYTACAFPGLLVIMFLFLNTFLGVAGAATHVTFLTVIAIFLLWICISTPLVFIGSYFGYRRDKIEIPVKTNQIARVVPEQVWYTRPFFSVPLGGVLPFGSVCIELFFIMSALWLHQIYYVFGFLSAVLLILAITCAEISIVMTYFQLCGEDHQWWWRSFFNCASSGMYLFFYSLWFLSSKMELVGILPTLVYFTYMSMICFSFSLFAGSIGFFSSFWFCKKIYGAIKVD</sequence>
<comment type="similarity">
    <text evidence="2 7">Belongs to the nonaspanin (TM9SF) (TC 9.A.2) family.</text>
</comment>
<reference evidence="8" key="1">
    <citation type="submission" date="2021-01" db="EMBL/GenBank/DDBJ databases">
        <authorList>
            <person name="Corre E."/>
            <person name="Pelletier E."/>
            <person name="Niang G."/>
            <person name="Scheremetjew M."/>
            <person name="Finn R."/>
            <person name="Kale V."/>
            <person name="Holt S."/>
            <person name="Cochrane G."/>
            <person name="Meng A."/>
            <person name="Brown T."/>
            <person name="Cohen L."/>
        </authorList>
    </citation>
    <scope>NUCLEOTIDE SEQUENCE</scope>
    <source>
        <strain evidence="8">308</strain>
    </source>
</reference>
<comment type="subcellular location">
    <subcellularLocation>
        <location evidence="1">Membrane</location>
        <topology evidence="1">Multi-pass membrane protein</topology>
    </subcellularLocation>
</comment>
<feature type="transmembrane region" description="Helical" evidence="7">
    <location>
        <begin position="434"/>
        <end position="459"/>
    </location>
</feature>
<feature type="transmembrane region" description="Helical" evidence="7">
    <location>
        <begin position="588"/>
        <end position="609"/>
    </location>
</feature>
<dbReference type="InterPro" id="IPR004240">
    <property type="entry name" value="EMP70"/>
</dbReference>
<dbReference type="EMBL" id="HBFR01013900">
    <property type="protein sequence ID" value="CAD8882933.1"/>
    <property type="molecule type" value="Transcribed_RNA"/>
</dbReference>
<feature type="transmembrane region" description="Helical" evidence="7">
    <location>
        <begin position="298"/>
        <end position="322"/>
    </location>
</feature>
<accession>A0A7S1FQC2</accession>
<feature type="signal peptide" evidence="7">
    <location>
        <begin position="1"/>
        <end position="22"/>
    </location>
</feature>
<dbReference type="PANTHER" id="PTHR10766:SF111">
    <property type="entry name" value="TRANSMEMBRANE 9 SUPERFAMILY MEMBER 2"/>
    <property type="match status" value="1"/>
</dbReference>
<organism evidence="8">
    <name type="scientific">Corethron hystrix</name>
    <dbReference type="NCBI Taxonomy" id="216773"/>
    <lineage>
        <taxon>Eukaryota</taxon>
        <taxon>Sar</taxon>
        <taxon>Stramenopiles</taxon>
        <taxon>Ochrophyta</taxon>
        <taxon>Bacillariophyta</taxon>
        <taxon>Coscinodiscophyceae</taxon>
        <taxon>Corethrophycidae</taxon>
        <taxon>Corethrales</taxon>
        <taxon>Corethraceae</taxon>
        <taxon>Corethron</taxon>
    </lineage>
</organism>
<dbReference type="GO" id="GO:0016020">
    <property type="term" value="C:membrane"/>
    <property type="evidence" value="ECO:0007669"/>
    <property type="project" value="UniProtKB-SubCell"/>
</dbReference>
<feature type="transmembrane region" description="Helical" evidence="7">
    <location>
        <begin position="465"/>
        <end position="493"/>
    </location>
</feature>
<feature type="transmembrane region" description="Helical" evidence="7">
    <location>
        <begin position="364"/>
        <end position="387"/>
    </location>
</feature>
<evidence type="ECO:0000256" key="2">
    <source>
        <dbReference type="ARBA" id="ARBA00005227"/>
    </source>
</evidence>
<feature type="transmembrane region" description="Helical" evidence="7">
    <location>
        <begin position="629"/>
        <end position="653"/>
    </location>
</feature>
<evidence type="ECO:0000256" key="1">
    <source>
        <dbReference type="ARBA" id="ARBA00004141"/>
    </source>
</evidence>
<feature type="transmembrane region" description="Helical" evidence="7">
    <location>
        <begin position="399"/>
        <end position="422"/>
    </location>
</feature>
<feature type="chain" id="PRO_5031592938" description="Transmembrane 9 superfamily member" evidence="7">
    <location>
        <begin position="23"/>
        <end position="663"/>
    </location>
</feature>
<dbReference type="PANTHER" id="PTHR10766">
    <property type="entry name" value="TRANSMEMBRANE 9 SUPERFAMILY PROTEIN"/>
    <property type="match status" value="1"/>
</dbReference>
<feature type="transmembrane region" description="Helical" evidence="7">
    <location>
        <begin position="529"/>
        <end position="548"/>
    </location>
</feature>
<keyword evidence="6 7" id="KW-0472">Membrane</keyword>
<evidence type="ECO:0000256" key="7">
    <source>
        <dbReference type="RuleBase" id="RU363079"/>
    </source>
</evidence>
<proteinExistence type="inferred from homology"/>
<evidence type="ECO:0000256" key="3">
    <source>
        <dbReference type="ARBA" id="ARBA00022692"/>
    </source>
</evidence>
<evidence type="ECO:0000256" key="6">
    <source>
        <dbReference type="ARBA" id="ARBA00023136"/>
    </source>
</evidence>
<keyword evidence="5 7" id="KW-1133">Transmembrane helix</keyword>